<dbReference type="EMBL" id="JAUFQU010000001">
    <property type="protein sequence ID" value="MDN3707551.1"/>
    <property type="molecule type" value="Genomic_DNA"/>
</dbReference>
<keyword evidence="1" id="KW-0732">Signal</keyword>
<evidence type="ECO:0000256" key="1">
    <source>
        <dbReference type="SAM" id="SignalP"/>
    </source>
</evidence>
<evidence type="ECO:0000313" key="3">
    <source>
        <dbReference type="Proteomes" id="UP001242368"/>
    </source>
</evidence>
<comment type="caution">
    <text evidence="2">The sequence shown here is derived from an EMBL/GenBank/DDBJ whole genome shotgun (WGS) entry which is preliminary data.</text>
</comment>
<evidence type="ECO:0000313" key="2">
    <source>
        <dbReference type="EMBL" id="MDN3707551.1"/>
    </source>
</evidence>
<sequence length="1030" mass="109735">MKKNIFNFFSKAIPIGVFLLGVGTYTAHAQTKVYATNTTGSNTHVDTPNEALNGNETFAKLNSYGGVAVGIGSYTGDLTLNYTTPIPAADEYYLRLTTTGNNLLGGLLGGGLGQLLSTVVGGLVLGNHYMQVDVYNTSVSTTTPLLTALTNTTYSNTLDRMRIVQDKAGHYYMRIKSPSAYNRVVLKDVTNAVLLGVSNSTNVYNGFYFTGSTNCVDMMTYYDVSSNLLTLGVAGLGTTGVTNAQNAIDDSTTTASNISMGVLSVAGSISQSFILPTTTANTKDIQVMLQMANPALLSVGVAEGVFIEAYNNGTLVSSQQVNSAFLGADLLGLVNQGQKILVRYKPTGSYDEVKITVKGLANVGIAKTVDIYDVAIVNSQPDLNQTVCTVNGTFNLNTIIPGYSASNTYKYYTYQGAEVTTPTAVKPGSYLVKGVTATGYCANQYVYITATQTSQYTITGRANHTVAQGASFTFPQYTTDLPNVTASNIRIYDINGVQVTGPVTFPQLGTYYYTVRAINNAGTCEVVKRLTVYVYDQATCGFRYEKYHATNTTDWGTVSLLGIPLGAISDRAKAGDGDLSTFATISNIVSLVGIGTTYQDLKFAAPVTAGTPVTIKIGQTFSLAQVIGGITVVGLDASGNPIGNLQSVGDAALLHLLVGDNVFEYTFTPTAANGSQPAYQGVRVLLGSVLGLANNMNVYGAYINRNVPVQDNTGNCTIDPNVVVNGAVIPGNTQATLTLNSTAQDVLWGVQDPGLGVATSLSSVLYPYQAVDNNLDTYAVFNTAVSVLNKQTLTAKFKQVARPGDEVRIIIGSENIGILNLNLLADFKIQRYMGNAPVGDLLTNQDFGLVDLNVLGLLGSNPSRKAIIVSAIDVPFDRVEISHTKLAAVQLLGEYTYIYDVAVIPNLEFDNIISTGGRVDLCLSQPLAIEKLDNCTGYIVSFAHKVTTGGVDSYVDIPGSTLTVISDQNGIIRYALTQTYSNYGNALYLKIQSTRSGCLFGETQYFNVKVEACESKTIVNPMIRSRMIHN</sequence>
<dbReference type="RefSeq" id="WP_290363524.1">
    <property type="nucleotide sequence ID" value="NZ_JAUFQU010000001.1"/>
</dbReference>
<feature type="chain" id="PRO_5045918993" evidence="1">
    <location>
        <begin position="30"/>
        <end position="1030"/>
    </location>
</feature>
<accession>A0ABT8CU84</accession>
<keyword evidence="3" id="KW-1185">Reference proteome</keyword>
<proteinExistence type="predicted"/>
<dbReference type="Proteomes" id="UP001242368">
    <property type="component" value="Unassembled WGS sequence"/>
</dbReference>
<reference evidence="3" key="1">
    <citation type="journal article" date="2019" name="Int. J. Syst. Evol. Microbiol.">
        <title>The Global Catalogue of Microorganisms (GCM) 10K type strain sequencing project: providing services to taxonomists for standard genome sequencing and annotation.</title>
        <authorList>
            <consortium name="The Broad Institute Genomics Platform"/>
            <consortium name="The Broad Institute Genome Sequencing Center for Infectious Disease"/>
            <person name="Wu L."/>
            <person name="Ma J."/>
        </authorList>
    </citation>
    <scope>NUCLEOTIDE SEQUENCE [LARGE SCALE GENOMIC DNA]</scope>
    <source>
        <strain evidence="3">CECT 7184</strain>
    </source>
</reference>
<organism evidence="2 3">
    <name type="scientific">Paenimyroides ceti</name>
    <dbReference type="NCBI Taxonomy" id="395087"/>
    <lineage>
        <taxon>Bacteria</taxon>
        <taxon>Pseudomonadati</taxon>
        <taxon>Bacteroidota</taxon>
        <taxon>Flavobacteriia</taxon>
        <taxon>Flavobacteriales</taxon>
        <taxon>Flavobacteriaceae</taxon>
        <taxon>Paenimyroides</taxon>
    </lineage>
</organism>
<gene>
    <name evidence="2" type="ORF">QW060_10445</name>
</gene>
<protein>
    <submittedName>
        <fullName evidence="2">Uncharacterized protein</fullName>
    </submittedName>
</protein>
<name>A0ABT8CU84_9FLAO</name>
<feature type="signal peptide" evidence="1">
    <location>
        <begin position="1"/>
        <end position="29"/>
    </location>
</feature>